<organism evidence="2 3">
    <name type="scientific">Streptomyces sp. 900129855</name>
    <dbReference type="NCBI Taxonomy" id="3155129"/>
    <lineage>
        <taxon>Bacteria</taxon>
        <taxon>Bacillati</taxon>
        <taxon>Actinomycetota</taxon>
        <taxon>Actinomycetes</taxon>
        <taxon>Kitasatosporales</taxon>
        <taxon>Streptomycetaceae</taxon>
        <taxon>Streptomyces</taxon>
    </lineage>
</organism>
<feature type="compositionally biased region" description="Basic and acidic residues" evidence="1">
    <location>
        <begin position="58"/>
        <end position="68"/>
    </location>
</feature>
<sequence length="77" mass="8767">MKDSDPEDGHNVYMLVRVEGHGWVRYNGKQRKTVALHQSNWNGAQRYTNNAEIKACRDRGSLHPDNCSHTKSLSSGR</sequence>
<dbReference type="RefSeq" id="WP_334579989.1">
    <property type="nucleotide sequence ID" value="NZ_JBEZVE010000019.1"/>
</dbReference>
<keyword evidence="3" id="KW-1185">Reference proteome</keyword>
<comment type="caution">
    <text evidence="2">The sequence shown here is derived from an EMBL/GenBank/DDBJ whole genome shotgun (WGS) entry which is preliminary data.</text>
</comment>
<feature type="region of interest" description="Disordered" evidence="1">
    <location>
        <begin position="58"/>
        <end position="77"/>
    </location>
</feature>
<reference evidence="2 3" key="1">
    <citation type="submission" date="2024-06" db="EMBL/GenBank/DDBJ databases">
        <title>The Natural Products Discovery Center: Release of the First 8490 Sequenced Strains for Exploring Actinobacteria Biosynthetic Diversity.</title>
        <authorList>
            <person name="Kalkreuter E."/>
            <person name="Kautsar S.A."/>
            <person name="Yang D."/>
            <person name="Bader C.D."/>
            <person name="Teijaro C.N."/>
            <person name="Fluegel L."/>
            <person name="Davis C.M."/>
            <person name="Simpson J.R."/>
            <person name="Lauterbach L."/>
            <person name="Steele A.D."/>
            <person name="Gui C."/>
            <person name="Meng S."/>
            <person name="Li G."/>
            <person name="Viehrig K."/>
            <person name="Ye F."/>
            <person name="Su P."/>
            <person name="Kiefer A.F."/>
            <person name="Nichols A."/>
            <person name="Cepeda A.J."/>
            <person name="Yan W."/>
            <person name="Fan B."/>
            <person name="Jiang Y."/>
            <person name="Adhikari A."/>
            <person name="Zheng C.-J."/>
            <person name="Schuster L."/>
            <person name="Cowan T.M."/>
            <person name="Smanski M.J."/>
            <person name="Chevrette M.G."/>
            <person name="De Carvalho L.P.S."/>
            <person name="Shen B."/>
        </authorList>
    </citation>
    <scope>NUCLEOTIDE SEQUENCE [LARGE SCALE GENOMIC DNA]</scope>
    <source>
        <strain evidence="2 3">NPDC033843</strain>
    </source>
</reference>
<gene>
    <name evidence="2" type="ORF">AB0E89_32295</name>
</gene>
<accession>A0ABV2ZRJ2</accession>
<evidence type="ECO:0000256" key="1">
    <source>
        <dbReference type="SAM" id="MobiDB-lite"/>
    </source>
</evidence>
<evidence type="ECO:0000313" key="2">
    <source>
        <dbReference type="EMBL" id="MEU3785167.1"/>
    </source>
</evidence>
<dbReference type="EMBL" id="JBEZVE010000019">
    <property type="protein sequence ID" value="MEU3785167.1"/>
    <property type="molecule type" value="Genomic_DNA"/>
</dbReference>
<protein>
    <submittedName>
        <fullName evidence="2">Uncharacterized protein</fullName>
    </submittedName>
</protein>
<evidence type="ECO:0000313" key="3">
    <source>
        <dbReference type="Proteomes" id="UP001550739"/>
    </source>
</evidence>
<proteinExistence type="predicted"/>
<name>A0ABV2ZRJ2_9ACTN</name>
<dbReference type="Proteomes" id="UP001550739">
    <property type="component" value="Unassembled WGS sequence"/>
</dbReference>